<dbReference type="PATRIC" id="fig|1245471.3.peg.122"/>
<evidence type="ECO:0000313" key="8">
    <source>
        <dbReference type="EMBL" id="BAN45854.1"/>
    </source>
</evidence>
<dbReference type="HOGENOM" id="CLU_047930_0_1_6"/>
<dbReference type="SUPFAM" id="SSF46689">
    <property type="entry name" value="Homeodomain-like"/>
    <property type="match status" value="2"/>
</dbReference>
<evidence type="ECO:0000256" key="6">
    <source>
        <dbReference type="SAM" id="MobiDB-lite"/>
    </source>
</evidence>
<feature type="domain" description="HTH araC/xylS-type" evidence="7">
    <location>
        <begin position="247"/>
        <end position="348"/>
    </location>
</feature>
<evidence type="ECO:0000256" key="2">
    <source>
        <dbReference type="ARBA" id="ARBA00023015"/>
    </source>
</evidence>
<gene>
    <name evidence="8" type="ORF">PCA10_01220</name>
</gene>
<dbReference type="PANTHER" id="PTHR46796">
    <property type="entry name" value="HTH-TYPE TRANSCRIPTIONAL ACTIVATOR RHAS-RELATED"/>
    <property type="match status" value="1"/>
</dbReference>
<dbReference type="EMBL" id="AP013068">
    <property type="protein sequence ID" value="BAN45854.1"/>
    <property type="molecule type" value="Genomic_DNA"/>
</dbReference>
<dbReference type="eggNOG" id="COG2207">
    <property type="taxonomic scope" value="Bacteria"/>
</dbReference>
<feature type="region of interest" description="Disordered" evidence="6">
    <location>
        <begin position="1"/>
        <end position="21"/>
    </location>
</feature>
<dbReference type="Pfam" id="PF14525">
    <property type="entry name" value="AraC_binding_2"/>
    <property type="match status" value="1"/>
</dbReference>
<keyword evidence="2" id="KW-0805">Transcription regulation</keyword>
<evidence type="ECO:0000259" key="7">
    <source>
        <dbReference type="PROSITE" id="PS01124"/>
    </source>
</evidence>
<proteinExistence type="predicted"/>
<reference evidence="8 9" key="1">
    <citation type="journal article" date="2013" name="Genome Announc.">
        <title>Complete Genome Sequence of the Carbazole Degrader Pseudomonas resinovorans Strain CA10 (NBRC 106553).</title>
        <authorList>
            <person name="Shintani M."/>
            <person name="Hosoyama A."/>
            <person name="Ohji S."/>
            <person name="Tsuchikane K."/>
            <person name="Takarada H."/>
            <person name="Yamazoe A."/>
            <person name="Fujita N."/>
            <person name="Nojiri H."/>
        </authorList>
    </citation>
    <scope>NUCLEOTIDE SEQUENCE [LARGE SCALE GENOMIC DNA]</scope>
    <source>
        <strain evidence="8 9">NBRC 106553</strain>
    </source>
</reference>
<dbReference type="OrthoDB" id="9023142at2"/>
<sequence>MSQPPAAPSPGLPASARTSYEGGSRSLNLPFADRLPFSGGQSFVSDDVDMAQGLLCNQLEERRVDPAGAAGRFDIRFHWQSLSQLKLYGAQWGVQGVRVRSSPLRSWHGILPLRGALSQAGQHRVAGSGELMLFSPGQEVDVVWHAGSRAVVFALQASLVDDHLRRYHDLEAPSSAPRVRVVERQHPGLASLVNLLRLVDGESANGSSALLSPFGQEHLQHLFCEGLLDLLPLPGIQERALMPGSVKRAVDYIHAHLRGRIDMAALVTVSGASRRSLEQAFRNSLGTSPARYIMSRRLLAIRERLLRGDTDAQSLAELAFHWGFSQPSHFTAAYRQAFGESPSQTLARRVTVST</sequence>
<dbReference type="STRING" id="1245471.PCA10_01220"/>
<name>S6B9U7_METRE</name>
<evidence type="ECO:0000313" key="9">
    <source>
        <dbReference type="Proteomes" id="UP000015503"/>
    </source>
</evidence>
<dbReference type="InterPro" id="IPR018060">
    <property type="entry name" value="HTH_AraC"/>
</dbReference>
<comment type="function">
    <text evidence="5">Regulatory protein of the TOL plasmid xyl operons. XylS activates the xylXYZLTEGFJQKIH operon required for the degradation of toluene, m-xylene and p-xylene.</text>
</comment>
<evidence type="ECO:0000256" key="3">
    <source>
        <dbReference type="ARBA" id="ARBA00023125"/>
    </source>
</evidence>
<dbReference type="GO" id="GO:0005737">
    <property type="term" value="C:cytoplasm"/>
    <property type="evidence" value="ECO:0007669"/>
    <property type="project" value="UniProtKB-SubCell"/>
</dbReference>
<organism evidence="8 9">
    <name type="scientific">Metapseudomonas resinovorans NBRC 106553</name>
    <dbReference type="NCBI Taxonomy" id="1245471"/>
    <lineage>
        <taxon>Bacteria</taxon>
        <taxon>Pseudomonadati</taxon>
        <taxon>Pseudomonadota</taxon>
        <taxon>Gammaproteobacteria</taxon>
        <taxon>Pseudomonadales</taxon>
        <taxon>Pseudomonadaceae</taxon>
        <taxon>Metapseudomonas</taxon>
    </lineage>
</organism>
<dbReference type="SMART" id="SM00342">
    <property type="entry name" value="HTH_ARAC"/>
    <property type="match status" value="1"/>
</dbReference>
<comment type="subcellular location">
    <subcellularLocation>
        <location evidence="1">Cytoplasm</location>
    </subcellularLocation>
</comment>
<dbReference type="InterPro" id="IPR035418">
    <property type="entry name" value="AraC-bd_2"/>
</dbReference>
<dbReference type="Pfam" id="PF12833">
    <property type="entry name" value="HTH_18"/>
    <property type="match status" value="1"/>
</dbReference>
<evidence type="ECO:0000256" key="4">
    <source>
        <dbReference type="ARBA" id="ARBA00023163"/>
    </source>
</evidence>
<dbReference type="Gene3D" id="1.10.10.60">
    <property type="entry name" value="Homeodomain-like"/>
    <property type="match status" value="1"/>
</dbReference>
<evidence type="ECO:0000256" key="5">
    <source>
        <dbReference type="ARBA" id="ARBA00037345"/>
    </source>
</evidence>
<dbReference type="RefSeq" id="WP_016490066.1">
    <property type="nucleotide sequence ID" value="NC_021499.1"/>
</dbReference>
<dbReference type="GO" id="GO:0043565">
    <property type="term" value="F:sequence-specific DNA binding"/>
    <property type="evidence" value="ECO:0007669"/>
    <property type="project" value="InterPro"/>
</dbReference>
<accession>S6B9U7</accession>
<dbReference type="Proteomes" id="UP000015503">
    <property type="component" value="Chromosome"/>
</dbReference>
<evidence type="ECO:0000256" key="1">
    <source>
        <dbReference type="ARBA" id="ARBA00004496"/>
    </source>
</evidence>
<dbReference type="AlphaFoldDB" id="S6B9U7"/>
<dbReference type="InterPro" id="IPR050204">
    <property type="entry name" value="AraC_XylS_family_regulators"/>
</dbReference>
<protein>
    <submittedName>
        <fullName evidence="8">Putative AraC family transcriptional regulator</fullName>
    </submittedName>
</protein>
<dbReference type="InterPro" id="IPR009057">
    <property type="entry name" value="Homeodomain-like_sf"/>
</dbReference>
<keyword evidence="3" id="KW-0238">DNA-binding</keyword>
<keyword evidence="4" id="KW-0804">Transcription</keyword>
<dbReference type="GO" id="GO:0003700">
    <property type="term" value="F:DNA-binding transcription factor activity"/>
    <property type="evidence" value="ECO:0007669"/>
    <property type="project" value="InterPro"/>
</dbReference>
<feature type="compositionally biased region" description="Pro residues" evidence="6">
    <location>
        <begin position="1"/>
        <end position="11"/>
    </location>
</feature>
<dbReference type="PROSITE" id="PS01124">
    <property type="entry name" value="HTH_ARAC_FAMILY_2"/>
    <property type="match status" value="1"/>
</dbReference>
<dbReference type="InterPro" id="IPR018062">
    <property type="entry name" value="HTH_AraC-typ_CS"/>
</dbReference>
<keyword evidence="9" id="KW-1185">Reference proteome</keyword>
<dbReference type="GO" id="GO:0009893">
    <property type="term" value="P:positive regulation of metabolic process"/>
    <property type="evidence" value="ECO:0007669"/>
    <property type="project" value="UniProtKB-ARBA"/>
</dbReference>
<dbReference type="KEGG" id="pre:PCA10_01220"/>
<dbReference type="PROSITE" id="PS00041">
    <property type="entry name" value="HTH_ARAC_FAMILY_1"/>
    <property type="match status" value="1"/>
</dbReference>